<comment type="PTM">
    <text evidence="10">Binds 1 heme group per subunit.</text>
</comment>
<dbReference type="FunFam" id="1.10.760.10:FF:000001">
    <property type="entry name" value="Cytochrome c iso-1"/>
    <property type="match status" value="1"/>
</dbReference>
<feature type="domain" description="Cytochrome c" evidence="11">
    <location>
        <begin position="7"/>
        <end position="108"/>
    </location>
</feature>
<evidence type="ECO:0000256" key="1">
    <source>
        <dbReference type="ARBA" id="ARBA00004569"/>
    </source>
</evidence>
<comment type="function">
    <text evidence="10">Electron carrier protein. The oxidized form of the cytochrome c heme group can accept an electron from the heme group of the cytochrome c1 subunit of cytochrome reductase. Cytochrome c then transfers this electron to the cytochrome oxidase complex, the final protein carrier in the mitochondrial electron-transport chain.</text>
</comment>
<evidence type="ECO:0000256" key="9">
    <source>
        <dbReference type="RuleBase" id="RU004426"/>
    </source>
</evidence>
<dbReference type="Pfam" id="PF00034">
    <property type="entry name" value="Cytochrom_C"/>
    <property type="match status" value="1"/>
</dbReference>
<dbReference type="PRINTS" id="PR00604">
    <property type="entry name" value="CYTCHRMECIAB"/>
</dbReference>
<evidence type="ECO:0000256" key="2">
    <source>
        <dbReference type="ARBA" id="ARBA00006488"/>
    </source>
</evidence>
<dbReference type="GO" id="GO:0046872">
    <property type="term" value="F:metal ion binding"/>
    <property type="evidence" value="ECO:0007669"/>
    <property type="project" value="UniProtKB-KW"/>
</dbReference>
<keyword evidence="7 8" id="KW-0408">Iron</keyword>
<dbReference type="AlphaFoldDB" id="A0A7S2MJ60"/>
<dbReference type="PROSITE" id="PS51007">
    <property type="entry name" value="CYTC"/>
    <property type="match status" value="1"/>
</dbReference>
<evidence type="ECO:0000256" key="4">
    <source>
        <dbReference type="ARBA" id="ARBA00022617"/>
    </source>
</evidence>
<evidence type="ECO:0000256" key="6">
    <source>
        <dbReference type="ARBA" id="ARBA00022982"/>
    </source>
</evidence>
<keyword evidence="10" id="KW-0496">Mitochondrion</keyword>
<evidence type="ECO:0000259" key="11">
    <source>
        <dbReference type="PROSITE" id="PS51007"/>
    </source>
</evidence>
<comment type="subcellular location">
    <subcellularLocation>
        <location evidence="1">Mitochondrion intermembrane space</location>
    </subcellularLocation>
</comment>
<keyword evidence="5 8" id="KW-0479">Metal-binding</keyword>
<name>A0A7S2MJ60_9EUKA</name>
<protein>
    <recommendedName>
        <fullName evidence="11">Cytochrome c domain-containing protein</fullName>
    </recommendedName>
</protein>
<dbReference type="EMBL" id="HBGU01047900">
    <property type="protein sequence ID" value="CAD9486110.1"/>
    <property type="molecule type" value="Transcribed_RNA"/>
</dbReference>
<keyword evidence="4 8" id="KW-0349">Heme</keyword>
<dbReference type="GO" id="GO:0005758">
    <property type="term" value="C:mitochondrial intermembrane space"/>
    <property type="evidence" value="ECO:0007669"/>
    <property type="project" value="UniProtKB-SubCell"/>
</dbReference>
<keyword evidence="6 10" id="KW-0249">Electron transport</keyword>
<organism evidence="12">
    <name type="scientific">Haptolina brevifila</name>
    <dbReference type="NCBI Taxonomy" id="156173"/>
    <lineage>
        <taxon>Eukaryota</taxon>
        <taxon>Haptista</taxon>
        <taxon>Haptophyta</taxon>
        <taxon>Prymnesiophyceae</taxon>
        <taxon>Prymnesiales</taxon>
        <taxon>Prymnesiaceae</taxon>
        <taxon>Haptolina</taxon>
    </lineage>
</organism>
<evidence type="ECO:0000313" key="12">
    <source>
        <dbReference type="EMBL" id="CAD9486110.1"/>
    </source>
</evidence>
<keyword evidence="3 10" id="KW-0813">Transport</keyword>
<dbReference type="GO" id="GO:0020037">
    <property type="term" value="F:heme binding"/>
    <property type="evidence" value="ECO:0007669"/>
    <property type="project" value="InterPro"/>
</dbReference>
<gene>
    <name evidence="12" type="ORF">CBRE1094_LOCUS26075</name>
</gene>
<evidence type="ECO:0000256" key="7">
    <source>
        <dbReference type="ARBA" id="ARBA00023004"/>
    </source>
</evidence>
<reference evidence="12" key="1">
    <citation type="submission" date="2021-01" db="EMBL/GenBank/DDBJ databases">
        <authorList>
            <person name="Corre E."/>
            <person name="Pelletier E."/>
            <person name="Niang G."/>
            <person name="Scheremetjew M."/>
            <person name="Finn R."/>
            <person name="Kale V."/>
            <person name="Holt S."/>
            <person name="Cochrane G."/>
            <person name="Meng A."/>
            <person name="Brown T."/>
            <person name="Cohen L."/>
        </authorList>
    </citation>
    <scope>NUCLEOTIDE SEQUENCE</scope>
    <source>
        <strain evidence="12">UTEX LB 985</strain>
    </source>
</reference>
<keyword evidence="10" id="KW-0679">Respiratory chain</keyword>
<dbReference type="InterPro" id="IPR009056">
    <property type="entry name" value="Cyt_c-like_dom"/>
</dbReference>
<proteinExistence type="inferred from homology"/>
<evidence type="ECO:0000256" key="8">
    <source>
        <dbReference type="PROSITE-ProRule" id="PRU00433"/>
    </source>
</evidence>
<evidence type="ECO:0000256" key="5">
    <source>
        <dbReference type="ARBA" id="ARBA00022723"/>
    </source>
</evidence>
<sequence length="108" mass="11829">MPGPDDGKAETGAKIFKAKCATCHTCNEGGPNKQGPNLFGVIGRQSGQVNGFKYTDANKNSGVTWSNETMFNYLQNPKKYIKGTNMAFPGFKKEQDRADVIAYLNTMK</sequence>
<dbReference type="InterPro" id="IPR002327">
    <property type="entry name" value="Cyt_c_1A/1B"/>
</dbReference>
<dbReference type="InterPro" id="IPR036909">
    <property type="entry name" value="Cyt_c-like_dom_sf"/>
</dbReference>
<dbReference type="Gene3D" id="1.10.760.10">
    <property type="entry name" value="Cytochrome c-like domain"/>
    <property type="match status" value="1"/>
</dbReference>
<dbReference type="PANTHER" id="PTHR11961">
    <property type="entry name" value="CYTOCHROME C"/>
    <property type="match status" value="1"/>
</dbReference>
<dbReference type="GO" id="GO:0009055">
    <property type="term" value="F:electron transfer activity"/>
    <property type="evidence" value="ECO:0007669"/>
    <property type="project" value="InterPro"/>
</dbReference>
<comment type="similarity">
    <text evidence="2 9">Belongs to the cytochrome c family.</text>
</comment>
<accession>A0A7S2MJ60</accession>
<evidence type="ECO:0000256" key="10">
    <source>
        <dbReference type="RuleBase" id="RU004427"/>
    </source>
</evidence>
<dbReference type="SUPFAM" id="SSF46626">
    <property type="entry name" value="Cytochrome c"/>
    <property type="match status" value="1"/>
</dbReference>
<evidence type="ECO:0000256" key="3">
    <source>
        <dbReference type="ARBA" id="ARBA00022448"/>
    </source>
</evidence>